<dbReference type="Proteomes" id="UP000735302">
    <property type="component" value="Unassembled WGS sequence"/>
</dbReference>
<dbReference type="Pfam" id="PF01757">
    <property type="entry name" value="Acyl_transf_3"/>
    <property type="match status" value="1"/>
</dbReference>
<accession>A0AAV4BE53</accession>
<feature type="transmembrane region" description="Helical" evidence="1">
    <location>
        <begin position="492"/>
        <end position="515"/>
    </location>
</feature>
<feature type="transmembrane region" description="Helical" evidence="1">
    <location>
        <begin position="224"/>
        <end position="248"/>
    </location>
</feature>
<dbReference type="PANTHER" id="PTHR11161:SF0">
    <property type="entry name" value="O-ACYLTRANSFERASE LIKE PROTEIN"/>
    <property type="match status" value="1"/>
</dbReference>
<feature type="transmembrane region" description="Helical" evidence="1">
    <location>
        <begin position="565"/>
        <end position="587"/>
    </location>
</feature>
<comment type="caution">
    <text evidence="3">The sequence shown here is derived from an EMBL/GenBank/DDBJ whole genome shotgun (WGS) entry which is preliminary data.</text>
</comment>
<feature type="transmembrane region" description="Helical" evidence="1">
    <location>
        <begin position="682"/>
        <end position="704"/>
    </location>
</feature>
<dbReference type="InterPro" id="IPR006621">
    <property type="entry name" value="Nose-resist-to-fluoxetine_N"/>
</dbReference>
<dbReference type="EMBL" id="BLXT01004727">
    <property type="protein sequence ID" value="GFO17071.1"/>
    <property type="molecule type" value="Genomic_DNA"/>
</dbReference>
<feature type="transmembrane region" description="Helical" evidence="1">
    <location>
        <begin position="385"/>
        <end position="408"/>
    </location>
</feature>
<name>A0AAV4BE53_9GAST</name>
<dbReference type="AlphaFoldDB" id="A0AAV4BE53"/>
<dbReference type="Pfam" id="PF20146">
    <property type="entry name" value="NRF"/>
    <property type="match status" value="1"/>
</dbReference>
<reference evidence="3 4" key="1">
    <citation type="journal article" date="2021" name="Elife">
        <title>Chloroplast acquisition without the gene transfer in kleptoplastic sea slugs, Plakobranchus ocellatus.</title>
        <authorList>
            <person name="Maeda T."/>
            <person name="Takahashi S."/>
            <person name="Yoshida T."/>
            <person name="Shimamura S."/>
            <person name="Takaki Y."/>
            <person name="Nagai Y."/>
            <person name="Toyoda A."/>
            <person name="Suzuki Y."/>
            <person name="Arimoto A."/>
            <person name="Ishii H."/>
            <person name="Satoh N."/>
            <person name="Nishiyama T."/>
            <person name="Hasebe M."/>
            <person name="Maruyama T."/>
            <person name="Minagawa J."/>
            <person name="Obokata J."/>
            <person name="Shigenobu S."/>
        </authorList>
    </citation>
    <scope>NUCLEOTIDE SEQUENCE [LARGE SCALE GENOMIC DNA]</scope>
</reference>
<feature type="transmembrane region" description="Helical" evidence="1">
    <location>
        <begin position="428"/>
        <end position="450"/>
    </location>
</feature>
<dbReference type="SMART" id="SM00703">
    <property type="entry name" value="NRF"/>
    <property type="match status" value="1"/>
</dbReference>
<keyword evidence="1" id="KW-1133">Transmembrane helix</keyword>
<proteinExistence type="predicted"/>
<dbReference type="GO" id="GO:0016747">
    <property type="term" value="F:acyltransferase activity, transferring groups other than amino-acyl groups"/>
    <property type="evidence" value="ECO:0007669"/>
    <property type="project" value="InterPro"/>
</dbReference>
<keyword evidence="1" id="KW-0812">Transmembrane</keyword>
<dbReference type="PANTHER" id="PTHR11161">
    <property type="entry name" value="O-ACYLTRANSFERASE"/>
    <property type="match status" value="1"/>
</dbReference>
<feature type="transmembrane region" description="Helical" evidence="1">
    <location>
        <begin position="599"/>
        <end position="623"/>
    </location>
</feature>
<feature type="transmembrane region" description="Helical" evidence="1">
    <location>
        <begin position="522"/>
        <end position="545"/>
    </location>
</feature>
<evidence type="ECO:0000313" key="4">
    <source>
        <dbReference type="Proteomes" id="UP000735302"/>
    </source>
</evidence>
<keyword evidence="1" id="KW-0472">Membrane</keyword>
<protein>
    <submittedName>
        <fullName evidence="3">Nose resistant to fluoxetine protein 6-like</fullName>
    </submittedName>
</protein>
<evidence type="ECO:0000313" key="3">
    <source>
        <dbReference type="EMBL" id="GFO17071.1"/>
    </source>
</evidence>
<feature type="domain" description="Nose resistant-to-fluoxetine protein N-terminal" evidence="2">
    <location>
        <begin position="83"/>
        <end position="215"/>
    </location>
</feature>
<feature type="transmembrane region" description="Helical" evidence="1">
    <location>
        <begin position="643"/>
        <end position="670"/>
    </location>
</feature>
<evidence type="ECO:0000259" key="2">
    <source>
        <dbReference type="SMART" id="SM00703"/>
    </source>
</evidence>
<organism evidence="3 4">
    <name type="scientific">Plakobranchus ocellatus</name>
    <dbReference type="NCBI Taxonomy" id="259542"/>
    <lineage>
        <taxon>Eukaryota</taxon>
        <taxon>Metazoa</taxon>
        <taxon>Spiralia</taxon>
        <taxon>Lophotrochozoa</taxon>
        <taxon>Mollusca</taxon>
        <taxon>Gastropoda</taxon>
        <taxon>Heterobranchia</taxon>
        <taxon>Euthyneura</taxon>
        <taxon>Panpulmonata</taxon>
        <taxon>Sacoglossa</taxon>
        <taxon>Placobranchoidea</taxon>
        <taxon>Plakobranchidae</taxon>
        <taxon>Plakobranchus</taxon>
    </lineage>
</organism>
<sequence>MSSSTLLSARGQIYEGHLSVLRRLNKAAGKQDKVNEVVADSVSRVNKEHFLSVLEGLPRNDSHINEIDSESEAPIVTEGMSLGPQCYADTMVFVHYLNSTIPVEWALRMADATGKPSAGILSGRFLFLGDFDECRAVTAHYKSPVPGKPQREFRGQYCLGKYDINLPPIPAEGNYRWALCLPDSCTESDALEIGNMALKMYNVTQIHFESMLCNMRHVPWTPRAIGVVVMVAIIVSVVVVGTVLDILLIQLPKWKVTAEVREDLGENFDGLPSRGPYEAPTRGGDNVESEPLILNQDRAAAAVKAAQNKQSLAIRSLLAFSAWTNSEKLLSTKQPPGTLTCLNGLRVITINWVALGHTVLILSYVSDNLGAYVQTALKRWSFQVILNATFSVDTFFVMSSLLVTYMTLTHMRRSNGKFNWLMFYVHRYLRLTPVYMFTMGIYLATLPYMVDGPLFPQKTGYEQDPFCKNTWWGNPLYIQNLVKFEPAYCLGWAWYLAVDMQFYVLSPLLIIPLYYRPKLGYIITFIFFLVTTITPFALTEARYYSPGRMKVQGHSTPLGDENYDIYTAPYCRMGPYLVGILCGYALYRLNGRPVKINRVLLVTGWAAAAATALAIIYGLTGYYTNGTDINLHVSAIYKALSRTAWGVCIAWVIFCCVTGHGGVINTFLSWSAWVPFAKLTYSMYLVHCVVLFVWIATARVPFYADDMTVTLVYLATLLASYAVAFVVSILFEMPWAALEKTLLMSKKKR</sequence>
<evidence type="ECO:0000256" key="1">
    <source>
        <dbReference type="SAM" id="Phobius"/>
    </source>
</evidence>
<gene>
    <name evidence="3" type="ORF">PoB_004357600</name>
</gene>
<keyword evidence="4" id="KW-1185">Reference proteome</keyword>
<feature type="transmembrane region" description="Helical" evidence="1">
    <location>
        <begin position="710"/>
        <end position="738"/>
    </location>
</feature>
<feature type="transmembrane region" description="Helical" evidence="1">
    <location>
        <begin position="344"/>
        <end position="365"/>
    </location>
</feature>
<dbReference type="InterPro" id="IPR052728">
    <property type="entry name" value="O2_lipid_transport_reg"/>
</dbReference>
<dbReference type="InterPro" id="IPR002656">
    <property type="entry name" value="Acyl_transf_3_dom"/>
</dbReference>